<sequence length="368" mass="40547">MSSVSMRLLALIAGWYVCSISLSLYNKWMFDPHRGLKIPYPILVTSLHQLLLWALAYLYLRARRQPQSEQAMGWRVYAYAVLPAAVACAGDIGFGNLSLQFVSLSVYTIIKSSSIAFVLVFGCLLHLERFHPKLAVVVVVMFFGVVLMAYRPDSAERGNSDETLGSLFVVLSSAMSGARWGFTQLLLRQPAGAAAKRNPVHTVLQLAPPVAVLLFPIALLIEKPFPAITETSLLSWEGHSTLQALARGALLLLFPGVAVFLMTICEFAILQAAPLLTLSIAGVVKELLTILISLLIFKDSLTLYNCIGMTVVLLDVCYYNYYRYTHPNADAKPYLPLENDPTVVWELSQIPPGDPAHQHTDVLPSVVK</sequence>
<evidence type="ECO:0000313" key="7">
    <source>
        <dbReference type="EMBL" id="AAS53833.1"/>
    </source>
</evidence>
<reference evidence="7 8" key="1">
    <citation type="journal article" date="2004" name="Science">
        <title>The Ashbya gossypii genome as a tool for mapping the ancient Saccharomyces cerevisiae genome.</title>
        <authorList>
            <person name="Dietrich F.S."/>
            <person name="Voegeli S."/>
            <person name="Brachat S."/>
            <person name="Lerch A."/>
            <person name="Gates K."/>
            <person name="Steiner S."/>
            <person name="Mohr C."/>
            <person name="Pohlmann R."/>
            <person name="Luedi P."/>
            <person name="Choi S."/>
            <person name="Wing R.A."/>
            <person name="Flavier A."/>
            <person name="Gaffney T.D."/>
            <person name="Philippsen P."/>
        </authorList>
    </citation>
    <scope>NUCLEOTIDE SEQUENCE [LARGE SCALE GENOMIC DNA]</scope>
    <source>
        <strain evidence="8">ATCC 10895 / CBS 109.51 / FGSC 9923 / NRRL Y-1056</strain>
    </source>
</reference>
<dbReference type="Proteomes" id="UP000000591">
    <property type="component" value="Chromosome VI"/>
</dbReference>
<dbReference type="GO" id="GO:0015786">
    <property type="term" value="P:UDP-glucose transmembrane transport"/>
    <property type="evidence" value="ECO:0000318"/>
    <property type="project" value="GO_Central"/>
</dbReference>
<dbReference type="HOGENOM" id="CLU_022332_1_1_1"/>
<evidence type="ECO:0000259" key="6">
    <source>
        <dbReference type="Pfam" id="PF03151"/>
    </source>
</evidence>
<feature type="transmembrane region" description="Helical" evidence="5">
    <location>
        <begin position="241"/>
        <end position="263"/>
    </location>
</feature>
<feature type="transmembrane region" description="Helical" evidence="5">
    <location>
        <begin position="275"/>
        <end position="296"/>
    </location>
</feature>
<dbReference type="OrthoDB" id="18894at2759"/>
<dbReference type="InterPro" id="IPR050186">
    <property type="entry name" value="TPT_transporter"/>
</dbReference>
<feature type="transmembrane region" description="Helical" evidence="5">
    <location>
        <begin position="134"/>
        <end position="151"/>
    </location>
</feature>
<accession>Q752W1</accession>
<dbReference type="GO" id="GO:0016020">
    <property type="term" value="C:membrane"/>
    <property type="evidence" value="ECO:0007669"/>
    <property type="project" value="UniProtKB-SubCell"/>
</dbReference>
<dbReference type="RefSeq" id="NP_986009.1">
    <property type="nucleotide sequence ID" value="NM_212145.1"/>
</dbReference>
<dbReference type="InParanoid" id="Q752W1"/>
<dbReference type="PANTHER" id="PTHR11132">
    <property type="entry name" value="SOLUTE CARRIER FAMILY 35"/>
    <property type="match status" value="1"/>
</dbReference>
<dbReference type="AlphaFoldDB" id="Q752W1"/>
<dbReference type="eggNOG" id="KOG1443">
    <property type="taxonomic scope" value="Eukaryota"/>
</dbReference>
<dbReference type="STRING" id="284811.Q752W1"/>
<keyword evidence="8" id="KW-1185">Reference proteome</keyword>
<evidence type="ECO:0000256" key="2">
    <source>
        <dbReference type="ARBA" id="ARBA00022692"/>
    </source>
</evidence>
<dbReference type="EMBL" id="AE016819">
    <property type="protein sequence ID" value="AAS53833.1"/>
    <property type="molecule type" value="Genomic_DNA"/>
</dbReference>
<feature type="domain" description="Sugar phosphate transporter" evidence="6">
    <location>
        <begin position="6"/>
        <end position="320"/>
    </location>
</feature>
<dbReference type="KEGG" id="ago:AGOS_AFR462C"/>
<dbReference type="InterPro" id="IPR004853">
    <property type="entry name" value="Sugar_P_trans_dom"/>
</dbReference>
<feature type="transmembrane region" description="Helical" evidence="5">
    <location>
        <begin position="302"/>
        <end position="322"/>
    </location>
</feature>
<dbReference type="GO" id="GO:0015297">
    <property type="term" value="F:antiporter activity"/>
    <property type="evidence" value="ECO:0000318"/>
    <property type="project" value="GO_Central"/>
</dbReference>
<name>Q752W1_EREGS</name>
<keyword evidence="4 5" id="KW-0472">Membrane</keyword>
<dbReference type="FunCoup" id="Q752W1">
    <property type="interactions" value="711"/>
</dbReference>
<keyword evidence="3 5" id="KW-1133">Transmembrane helix</keyword>
<dbReference type="SUPFAM" id="SSF103481">
    <property type="entry name" value="Multidrug resistance efflux transporter EmrE"/>
    <property type="match status" value="1"/>
</dbReference>
<reference evidence="8" key="2">
    <citation type="journal article" date="2013" name="G3 (Bethesda)">
        <title>Genomes of Ashbya fungi isolated from insects reveal four mating-type loci, numerous translocations, lack of transposons, and distinct gene duplications.</title>
        <authorList>
            <person name="Dietrich F.S."/>
            <person name="Voegeli S."/>
            <person name="Kuo S."/>
            <person name="Philippsen P."/>
        </authorList>
    </citation>
    <scope>GENOME REANNOTATION</scope>
    <source>
        <strain evidence="8">ATCC 10895 / CBS 109.51 / FGSC 9923 / NRRL Y-1056</strain>
    </source>
</reference>
<dbReference type="OMA" id="WLMKSFP"/>
<gene>
    <name evidence="7" type="ORF">AGOS_AFR462C</name>
</gene>
<dbReference type="GO" id="GO:0005794">
    <property type="term" value="C:Golgi apparatus"/>
    <property type="evidence" value="ECO:0000318"/>
    <property type="project" value="GO_Central"/>
</dbReference>
<evidence type="ECO:0000256" key="4">
    <source>
        <dbReference type="ARBA" id="ARBA00023136"/>
    </source>
</evidence>
<proteinExistence type="predicted"/>
<feature type="transmembrane region" description="Helical" evidence="5">
    <location>
        <begin position="72"/>
        <end position="94"/>
    </location>
</feature>
<dbReference type="GeneID" id="4622286"/>
<feature type="transmembrane region" description="Helical" evidence="5">
    <location>
        <begin position="106"/>
        <end position="127"/>
    </location>
</feature>
<evidence type="ECO:0000256" key="1">
    <source>
        <dbReference type="ARBA" id="ARBA00004141"/>
    </source>
</evidence>
<feature type="transmembrane region" description="Helical" evidence="5">
    <location>
        <begin position="203"/>
        <end position="221"/>
    </location>
</feature>
<evidence type="ECO:0000313" key="8">
    <source>
        <dbReference type="Proteomes" id="UP000000591"/>
    </source>
</evidence>
<dbReference type="GO" id="GO:0005793">
    <property type="term" value="C:endoplasmic reticulum-Golgi intermediate compartment"/>
    <property type="evidence" value="ECO:0000318"/>
    <property type="project" value="GO_Central"/>
</dbReference>
<dbReference type="Pfam" id="PF03151">
    <property type="entry name" value="TPT"/>
    <property type="match status" value="1"/>
</dbReference>
<keyword evidence="2 5" id="KW-0812">Transmembrane</keyword>
<evidence type="ECO:0000256" key="3">
    <source>
        <dbReference type="ARBA" id="ARBA00022989"/>
    </source>
</evidence>
<dbReference type="GO" id="GO:0005801">
    <property type="term" value="C:cis-Golgi network"/>
    <property type="evidence" value="ECO:0000318"/>
    <property type="project" value="GO_Central"/>
</dbReference>
<dbReference type="InterPro" id="IPR037185">
    <property type="entry name" value="EmrE-like"/>
</dbReference>
<comment type="subcellular location">
    <subcellularLocation>
        <location evidence="1">Membrane</location>
        <topology evidence="1">Multi-pass membrane protein</topology>
    </subcellularLocation>
</comment>
<organism evidence="7 8">
    <name type="scientific">Eremothecium gossypii (strain ATCC 10895 / CBS 109.51 / FGSC 9923 / NRRL Y-1056)</name>
    <name type="common">Yeast</name>
    <name type="synonym">Ashbya gossypii</name>
    <dbReference type="NCBI Taxonomy" id="284811"/>
    <lineage>
        <taxon>Eukaryota</taxon>
        <taxon>Fungi</taxon>
        <taxon>Dikarya</taxon>
        <taxon>Ascomycota</taxon>
        <taxon>Saccharomycotina</taxon>
        <taxon>Saccharomycetes</taxon>
        <taxon>Saccharomycetales</taxon>
        <taxon>Saccharomycetaceae</taxon>
        <taxon>Eremothecium</taxon>
    </lineage>
</organism>
<protein>
    <submittedName>
        <fullName evidence="7">AFR462Cp</fullName>
    </submittedName>
</protein>
<feature type="transmembrane region" description="Helical" evidence="5">
    <location>
        <begin position="39"/>
        <end position="60"/>
    </location>
</feature>
<feature type="transmembrane region" description="Helical" evidence="5">
    <location>
        <begin position="163"/>
        <end position="182"/>
    </location>
</feature>
<evidence type="ECO:0000256" key="5">
    <source>
        <dbReference type="SAM" id="Phobius"/>
    </source>
</evidence>